<dbReference type="PANTHER" id="PTHR11481:SF64">
    <property type="entry name" value="FC RECEPTOR-LIKE PROTEIN 4"/>
    <property type="match status" value="1"/>
</dbReference>
<protein>
    <submittedName>
        <fullName evidence="7">Uncharacterized protein LOC121397245</fullName>
    </submittedName>
</protein>
<evidence type="ECO:0000256" key="4">
    <source>
        <dbReference type="SAM" id="Phobius"/>
    </source>
</evidence>
<dbReference type="InterPro" id="IPR003599">
    <property type="entry name" value="Ig_sub"/>
</dbReference>
<dbReference type="GeneID" id="121397245"/>
<dbReference type="InterPro" id="IPR003598">
    <property type="entry name" value="Ig_sub2"/>
</dbReference>
<dbReference type="Proteomes" id="UP000186698">
    <property type="component" value="Chromosome 8L"/>
</dbReference>
<dbReference type="InterPro" id="IPR007110">
    <property type="entry name" value="Ig-like_dom"/>
</dbReference>
<evidence type="ECO:0000313" key="7">
    <source>
        <dbReference type="RefSeq" id="XP_041429650.1"/>
    </source>
</evidence>
<dbReference type="InterPro" id="IPR050488">
    <property type="entry name" value="Ig_Fc_receptor"/>
</dbReference>
<keyword evidence="4" id="KW-1133">Transmembrane helix</keyword>
<dbReference type="Gene3D" id="2.60.40.10">
    <property type="entry name" value="Immunoglobulins"/>
    <property type="match status" value="1"/>
</dbReference>
<dbReference type="KEGG" id="xla:121397245"/>
<dbReference type="SMART" id="SM00408">
    <property type="entry name" value="IGc2"/>
    <property type="match status" value="1"/>
</dbReference>
<proteinExistence type="predicted"/>
<organism evidence="6 7">
    <name type="scientific">Xenopus laevis</name>
    <name type="common">African clawed frog</name>
    <dbReference type="NCBI Taxonomy" id="8355"/>
    <lineage>
        <taxon>Eukaryota</taxon>
        <taxon>Metazoa</taxon>
        <taxon>Chordata</taxon>
        <taxon>Craniata</taxon>
        <taxon>Vertebrata</taxon>
        <taxon>Euteleostomi</taxon>
        <taxon>Amphibia</taxon>
        <taxon>Batrachia</taxon>
        <taxon>Anura</taxon>
        <taxon>Pipoidea</taxon>
        <taxon>Pipidae</taxon>
        <taxon>Xenopodinae</taxon>
        <taxon>Xenopus</taxon>
        <taxon>Xenopus</taxon>
    </lineage>
</organism>
<feature type="region of interest" description="Disordered" evidence="3">
    <location>
        <begin position="183"/>
        <end position="216"/>
    </location>
</feature>
<keyword evidence="4" id="KW-0812">Transmembrane</keyword>
<keyword evidence="2" id="KW-1015">Disulfide bond</keyword>
<gene>
    <name evidence="7" type="primary">LOC121397245</name>
</gene>
<dbReference type="InterPro" id="IPR013783">
    <property type="entry name" value="Ig-like_fold"/>
</dbReference>
<sequence>MESPGTGSIFQAGKAIKKMTGTYKCSKEYDQYSSTKFSNEEFIYVAGARKKPDIQPKTANVLLNDPVTLKCDKKAASAIRKSWRYVWYKDGDWIPIIQETFTLQHAQEKDSGNYQCQIPGSKRSDSARIEVKSERRHKHHLVPVLIGMLIVVLVVAAAILIFKFKHKLTPLIIQRCSKTENCRTSGSTIQRSDNEGDLYSAELDDDQPVNSTGDRNASLIEDDNHFVYVNIDHYWNPTPSETPKQDKCSVDYAVVKRGTREKGIQERSDQESVEDSCIYENYCAANPKRPFK</sequence>
<feature type="transmembrane region" description="Helical" evidence="4">
    <location>
        <begin position="141"/>
        <end position="162"/>
    </location>
</feature>
<keyword evidence="4" id="KW-0472">Membrane</keyword>
<dbReference type="PANTHER" id="PTHR11481">
    <property type="entry name" value="IMMUNOGLOBULIN FC RECEPTOR"/>
    <property type="match status" value="1"/>
</dbReference>
<reference evidence="7" key="1">
    <citation type="submission" date="2025-08" db="UniProtKB">
        <authorList>
            <consortium name="RefSeq"/>
        </authorList>
    </citation>
    <scope>IDENTIFICATION</scope>
    <source>
        <strain evidence="7">J_2021</strain>
        <tissue evidence="7">Erythrocytes</tissue>
    </source>
</reference>
<dbReference type="OrthoDB" id="8917564at2759"/>
<evidence type="ECO:0000256" key="3">
    <source>
        <dbReference type="SAM" id="MobiDB-lite"/>
    </source>
</evidence>
<dbReference type="GO" id="GO:0007166">
    <property type="term" value="P:cell surface receptor signaling pathway"/>
    <property type="evidence" value="ECO:0007669"/>
    <property type="project" value="TreeGrafter"/>
</dbReference>
<evidence type="ECO:0000259" key="5">
    <source>
        <dbReference type="PROSITE" id="PS50835"/>
    </source>
</evidence>
<keyword evidence="1" id="KW-0732">Signal</keyword>
<dbReference type="SUPFAM" id="SSF48726">
    <property type="entry name" value="Immunoglobulin"/>
    <property type="match status" value="1"/>
</dbReference>
<dbReference type="Pfam" id="PF13895">
    <property type="entry name" value="Ig_2"/>
    <property type="match status" value="1"/>
</dbReference>
<dbReference type="GO" id="GO:0004888">
    <property type="term" value="F:transmembrane signaling receptor activity"/>
    <property type="evidence" value="ECO:0007669"/>
    <property type="project" value="TreeGrafter"/>
</dbReference>
<evidence type="ECO:0000256" key="2">
    <source>
        <dbReference type="ARBA" id="ARBA00023157"/>
    </source>
</evidence>
<feature type="domain" description="Ig-like" evidence="5">
    <location>
        <begin position="52"/>
        <end position="130"/>
    </location>
</feature>
<dbReference type="AlphaFoldDB" id="A0A8J1LLQ8"/>
<dbReference type="PROSITE" id="PS50835">
    <property type="entry name" value="IG_LIKE"/>
    <property type="match status" value="1"/>
</dbReference>
<dbReference type="GO" id="GO:0009897">
    <property type="term" value="C:external side of plasma membrane"/>
    <property type="evidence" value="ECO:0007669"/>
    <property type="project" value="TreeGrafter"/>
</dbReference>
<evidence type="ECO:0000256" key="1">
    <source>
        <dbReference type="ARBA" id="ARBA00022729"/>
    </source>
</evidence>
<dbReference type="RefSeq" id="XP_041429650.1">
    <property type="nucleotide sequence ID" value="XM_041573716.1"/>
</dbReference>
<name>A0A8J1LLQ8_XENLA</name>
<accession>A0A8J1LLQ8</accession>
<dbReference type="GO" id="GO:0006955">
    <property type="term" value="P:immune response"/>
    <property type="evidence" value="ECO:0007669"/>
    <property type="project" value="TreeGrafter"/>
</dbReference>
<dbReference type="SMART" id="SM00409">
    <property type="entry name" value="IG"/>
    <property type="match status" value="1"/>
</dbReference>
<keyword evidence="6" id="KW-1185">Reference proteome</keyword>
<evidence type="ECO:0000313" key="6">
    <source>
        <dbReference type="Proteomes" id="UP000186698"/>
    </source>
</evidence>
<dbReference type="InterPro" id="IPR036179">
    <property type="entry name" value="Ig-like_dom_sf"/>
</dbReference>